<reference evidence="2" key="1">
    <citation type="journal article" date="2011" name="Genome Biol.">
        <title>The draft genome of the carcinogenic human liver fluke Clonorchis sinensis.</title>
        <authorList>
            <person name="Wang X."/>
            <person name="Chen W."/>
            <person name="Huang Y."/>
            <person name="Sun J."/>
            <person name="Men J."/>
            <person name="Liu H."/>
            <person name="Luo F."/>
            <person name="Guo L."/>
            <person name="Lv X."/>
            <person name="Deng C."/>
            <person name="Zhou C."/>
            <person name="Fan Y."/>
            <person name="Li X."/>
            <person name="Huang L."/>
            <person name="Hu Y."/>
            <person name="Liang C."/>
            <person name="Hu X."/>
            <person name="Xu J."/>
            <person name="Yu X."/>
        </authorList>
    </citation>
    <scope>NUCLEOTIDE SEQUENCE [LARGE SCALE GENOMIC DNA]</scope>
    <source>
        <strain evidence="2">Henan</strain>
    </source>
</reference>
<dbReference type="Proteomes" id="UP000008909">
    <property type="component" value="Unassembled WGS sequence"/>
</dbReference>
<proteinExistence type="predicted"/>
<dbReference type="EMBL" id="DF143694">
    <property type="protein sequence ID" value="GAA54038.1"/>
    <property type="molecule type" value="Genomic_DNA"/>
</dbReference>
<feature type="region of interest" description="Disordered" evidence="1">
    <location>
        <begin position="76"/>
        <end position="97"/>
    </location>
</feature>
<reference key="2">
    <citation type="submission" date="2011-10" db="EMBL/GenBank/DDBJ databases">
        <title>The genome and transcriptome sequence of Clonorchis sinensis provide insights into the carcinogenic liver fluke.</title>
        <authorList>
            <person name="Wang X."/>
            <person name="Huang Y."/>
            <person name="Chen W."/>
            <person name="Liu H."/>
            <person name="Guo L."/>
            <person name="Chen Y."/>
            <person name="Luo F."/>
            <person name="Zhou W."/>
            <person name="Sun J."/>
            <person name="Mao Q."/>
            <person name="Liang P."/>
            <person name="Zhou C."/>
            <person name="Tian Y."/>
            <person name="Men J."/>
            <person name="Lv X."/>
            <person name="Huang L."/>
            <person name="Zhou J."/>
            <person name="Hu Y."/>
            <person name="Li R."/>
            <person name="Zhang F."/>
            <person name="Lei H."/>
            <person name="Li X."/>
            <person name="Hu X."/>
            <person name="Liang C."/>
            <person name="Xu J."/>
            <person name="Wu Z."/>
            <person name="Yu X."/>
        </authorList>
    </citation>
    <scope>NUCLEOTIDE SEQUENCE</scope>
    <source>
        <strain>Henan</strain>
    </source>
</reference>
<sequence>MKNTTCGYLRVRLKVALNVRHQQTPALTVHLTTFSRRLRSGIVAQGQVLSPLGFHQSRTFPHTWNSGSLRRRQQIATGQAKSSPPNQLRRYQDLASPETQRKRLLDGTRKELWSTFGRRTVTDASVFRSKICRWPAKFVGVTPALTVHLTTFSRRLRSGIVAQGQVLSTLGFHQSRTFPHTWNSGSLRRRQQIATGQAKASPPNQLRRYQDLASPETQRKRLLDGTRKELWSTFGRRTVTDASVFRSKICRWPAKFVGVVI</sequence>
<organism evidence="2 3">
    <name type="scientific">Clonorchis sinensis</name>
    <name type="common">Chinese liver fluke</name>
    <dbReference type="NCBI Taxonomy" id="79923"/>
    <lineage>
        <taxon>Eukaryota</taxon>
        <taxon>Metazoa</taxon>
        <taxon>Spiralia</taxon>
        <taxon>Lophotrochozoa</taxon>
        <taxon>Platyhelminthes</taxon>
        <taxon>Trematoda</taxon>
        <taxon>Digenea</taxon>
        <taxon>Opisthorchiida</taxon>
        <taxon>Opisthorchiata</taxon>
        <taxon>Opisthorchiidae</taxon>
        <taxon>Clonorchis</taxon>
    </lineage>
</organism>
<protein>
    <submittedName>
        <fullName evidence="2">Uncharacterized protein</fullName>
    </submittedName>
</protein>
<accession>G7YM57</accession>
<evidence type="ECO:0000256" key="1">
    <source>
        <dbReference type="SAM" id="MobiDB-lite"/>
    </source>
</evidence>
<evidence type="ECO:0000313" key="3">
    <source>
        <dbReference type="Proteomes" id="UP000008909"/>
    </source>
</evidence>
<feature type="compositionally biased region" description="Polar residues" evidence="1">
    <location>
        <begin position="76"/>
        <end position="86"/>
    </location>
</feature>
<dbReference type="AlphaFoldDB" id="G7YM57"/>
<evidence type="ECO:0000313" key="2">
    <source>
        <dbReference type="EMBL" id="GAA54038.1"/>
    </source>
</evidence>
<gene>
    <name evidence="2" type="ORF">CLF_111965</name>
</gene>
<name>G7YM57_CLOSI</name>
<keyword evidence="3" id="KW-1185">Reference proteome</keyword>